<organism evidence="2 3">
    <name type="scientific">Antrihabitans stalagmiti</name>
    <dbReference type="NCBI Taxonomy" id="2799499"/>
    <lineage>
        <taxon>Bacteria</taxon>
        <taxon>Bacillati</taxon>
        <taxon>Actinomycetota</taxon>
        <taxon>Actinomycetes</taxon>
        <taxon>Mycobacteriales</taxon>
        <taxon>Nocardiaceae</taxon>
        <taxon>Antrihabitans</taxon>
    </lineage>
</organism>
<dbReference type="EMBL" id="JAEMNV010000007">
    <property type="protein sequence ID" value="MBJ8341473.1"/>
    <property type="molecule type" value="Genomic_DNA"/>
</dbReference>
<keyword evidence="3" id="KW-1185">Reference proteome</keyword>
<dbReference type="InterPro" id="IPR057952">
    <property type="entry name" value="Rv2743c-like"/>
</dbReference>
<protein>
    <submittedName>
        <fullName evidence="2">Uncharacterized protein</fullName>
    </submittedName>
</protein>
<proteinExistence type="predicted"/>
<comment type="caution">
    <text evidence="2">The sequence shown here is derived from an EMBL/GenBank/DDBJ whole genome shotgun (WGS) entry which is preliminary data.</text>
</comment>
<evidence type="ECO:0000313" key="2">
    <source>
        <dbReference type="EMBL" id="MBJ8341473.1"/>
    </source>
</evidence>
<name>A0A934NTV5_9NOCA</name>
<keyword evidence="1" id="KW-0472">Membrane</keyword>
<feature type="transmembrane region" description="Helical" evidence="1">
    <location>
        <begin position="58"/>
        <end position="77"/>
    </location>
</feature>
<keyword evidence="1" id="KW-0812">Transmembrane</keyword>
<dbReference type="NCBIfam" id="NF047839">
    <property type="entry name" value="PspM_Rv2743c"/>
    <property type="match status" value="1"/>
</dbReference>
<evidence type="ECO:0000256" key="1">
    <source>
        <dbReference type="SAM" id="Phobius"/>
    </source>
</evidence>
<dbReference type="RefSeq" id="WP_199706370.1">
    <property type="nucleotide sequence ID" value="NZ_JAEMNV010000007.1"/>
</dbReference>
<reference evidence="2" key="1">
    <citation type="submission" date="2020-12" db="EMBL/GenBank/DDBJ databases">
        <title>Antrihabitans popcorni sp. nov. and Antrihabitans auranticaus sp. nov., isolated from a larva cave.</title>
        <authorList>
            <person name="Lee S.D."/>
            <person name="Kim I.S."/>
        </authorList>
    </citation>
    <scope>NUCLEOTIDE SEQUENCE</scope>
    <source>
        <strain evidence="2">YC3-6</strain>
    </source>
</reference>
<accession>A0A934NTV5</accession>
<gene>
    <name evidence="2" type="ORF">JGU71_21525</name>
</gene>
<keyword evidence="1" id="KW-1133">Transmembrane helix</keyword>
<dbReference type="Proteomes" id="UP000655868">
    <property type="component" value="Unassembled WGS sequence"/>
</dbReference>
<dbReference type="AlphaFoldDB" id="A0A934NTV5"/>
<sequence>MLRDIGDSVLVSVRRWADPREREIRKRRRARRRGIRYGAASGVTALGAAGLAVAAAPVWIVVATTGGAAVLVLPAALATRKYLRLRDAPLPPAAPPVRALPPAGSSARPAIARLAHVERSLHDVLGVVARLSPVPAEELAETAATAQSAAGALEALAVDIVALERAAHRVGRPGPELQRSIAFALGELLSGLSEYEHLLEAAARMTSPLGLEQRSPLASANRELRVAADRLDGWADALAELANPAAIGPGRP</sequence>
<dbReference type="Pfam" id="PF25587">
    <property type="entry name" value="Rv2743c"/>
    <property type="match status" value="1"/>
</dbReference>
<feature type="transmembrane region" description="Helical" evidence="1">
    <location>
        <begin position="34"/>
        <end position="52"/>
    </location>
</feature>
<evidence type="ECO:0000313" key="3">
    <source>
        <dbReference type="Proteomes" id="UP000655868"/>
    </source>
</evidence>